<protein>
    <recommendedName>
        <fullName evidence="12 13">DNA primase</fullName>
        <ecNumber evidence="12">2.7.7.101</ecNumber>
    </recommendedName>
</protein>
<evidence type="ECO:0000259" key="15">
    <source>
        <dbReference type="PROSITE" id="PS50880"/>
    </source>
</evidence>
<evidence type="ECO:0000256" key="6">
    <source>
        <dbReference type="ARBA" id="ARBA00022723"/>
    </source>
</evidence>
<dbReference type="GO" id="GO:0008270">
    <property type="term" value="F:zinc ion binding"/>
    <property type="evidence" value="ECO:0007669"/>
    <property type="project" value="UniProtKB-UniRule"/>
</dbReference>
<dbReference type="Pfam" id="PF13155">
    <property type="entry name" value="Toprim_2"/>
    <property type="match status" value="1"/>
</dbReference>
<feature type="domain" description="Toprim" evidence="15">
    <location>
        <begin position="257"/>
        <end position="338"/>
    </location>
</feature>
<dbReference type="RefSeq" id="WP_179237184.1">
    <property type="nucleotide sequence ID" value="NZ_JACBNQ010000003.1"/>
</dbReference>
<evidence type="ECO:0000256" key="4">
    <source>
        <dbReference type="ARBA" id="ARBA00022695"/>
    </source>
</evidence>
<organism evidence="16 17">
    <name type="scientific">Sedimentibacter hydroxybenzoicus DSM 7310</name>
    <dbReference type="NCBI Taxonomy" id="1123245"/>
    <lineage>
        <taxon>Bacteria</taxon>
        <taxon>Bacillati</taxon>
        <taxon>Bacillota</taxon>
        <taxon>Tissierellia</taxon>
        <taxon>Sedimentibacter</taxon>
    </lineage>
</organism>
<dbReference type="Gene3D" id="1.10.860.10">
    <property type="entry name" value="DNAb Helicase, Chain A"/>
    <property type="match status" value="1"/>
</dbReference>
<dbReference type="EMBL" id="JACBNQ010000003">
    <property type="protein sequence ID" value="NYB73489.1"/>
    <property type="molecule type" value="Genomic_DNA"/>
</dbReference>
<evidence type="ECO:0000256" key="11">
    <source>
        <dbReference type="ARBA" id="ARBA00023163"/>
    </source>
</evidence>
<dbReference type="Gene3D" id="3.90.980.10">
    <property type="entry name" value="DNA primase, catalytic core, N-terminal domain"/>
    <property type="match status" value="1"/>
</dbReference>
<dbReference type="SMART" id="SM00493">
    <property type="entry name" value="TOPRIM"/>
    <property type="match status" value="1"/>
</dbReference>
<keyword evidence="9" id="KW-0460">Magnesium</keyword>
<dbReference type="PIRSF" id="PIRSF002811">
    <property type="entry name" value="DnaG"/>
    <property type="match status" value="1"/>
</dbReference>
<keyword evidence="2 12" id="KW-0639">Primosome</keyword>
<dbReference type="AlphaFoldDB" id="A0A974BHW7"/>
<dbReference type="FunFam" id="3.90.980.10:FF:000001">
    <property type="entry name" value="DNA primase"/>
    <property type="match status" value="1"/>
</dbReference>
<proteinExistence type="inferred from homology"/>
<dbReference type="InterPro" id="IPR050219">
    <property type="entry name" value="DnaG_primase"/>
</dbReference>
<keyword evidence="3 12" id="KW-0808">Transferase</keyword>
<dbReference type="SUPFAM" id="SSF57783">
    <property type="entry name" value="Zinc beta-ribbon"/>
    <property type="match status" value="1"/>
</dbReference>
<keyword evidence="17" id="KW-1185">Reference proteome</keyword>
<dbReference type="GO" id="GO:0003899">
    <property type="term" value="F:DNA-directed RNA polymerase activity"/>
    <property type="evidence" value="ECO:0007669"/>
    <property type="project" value="UniProtKB-UniRule"/>
</dbReference>
<dbReference type="InterPro" id="IPR037068">
    <property type="entry name" value="DNA_primase_core_N_sf"/>
</dbReference>
<dbReference type="InterPro" id="IPR002694">
    <property type="entry name" value="Znf_CHC2"/>
</dbReference>
<comment type="similarity">
    <text evidence="12 13">Belongs to the DnaG primase family.</text>
</comment>
<keyword evidence="6 12" id="KW-0479">Metal-binding</keyword>
<dbReference type="InterPro" id="IPR034151">
    <property type="entry name" value="TOPRIM_DnaG_bac"/>
</dbReference>
<comment type="caution">
    <text evidence="16">The sequence shown here is derived from an EMBL/GenBank/DDBJ whole genome shotgun (WGS) entry which is preliminary data.</text>
</comment>
<dbReference type="SMART" id="SM00400">
    <property type="entry name" value="ZnF_CHCC"/>
    <property type="match status" value="1"/>
</dbReference>
<dbReference type="PANTHER" id="PTHR30313:SF2">
    <property type="entry name" value="DNA PRIMASE"/>
    <property type="match status" value="1"/>
</dbReference>
<dbReference type="NCBIfam" id="TIGR01391">
    <property type="entry name" value="dnaG"/>
    <property type="match status" value="1"/>
</dbReference>
<evidence type="ECO:0000256" key="7">
    <source>
        <dbReference type="ARBA" id="ARBA00022771"/>
    </source>
</evidence>
<dbReference type="InterPro" id="IPR006295">
    <property type="entry name" value="DNA_primase_DnaG"/>
</dbReference>
<evidence type="ECO:0000256" key="10">
    <source>
        <dbReference type="ARBA" id="ARBA00023125"/>
    </source>
</evidence>
<dbReference type="Gene3D" id="3.90.580.10">
    <property type="entry name" value="Zinc finger, CHC2-type domain"/>
    <property type="match status" value="1"/>
</dbReference>
<comment type="catalytic activity">
    <reaction evidence="12">
        <text>ssDNA + n NTP = ssDNA/pppN(pN)n-1 hybrid + (n-1) diphosphate.</text>
        <dbReference type="EC" id="2.7.7.101"/>
    </reaction>
</comment>
<dbReference type="Proteomes" id="UP000611629">
    <property type="component" value="Unassembled WGS sequence"/>
</dbReference>
<dbReference type="InterPro" id="IPR036977">
    <property type="entry name" value="DNA_primase_Znf_CHC2"/>
</dbReference>
<comment type="domain">
    <text evidence="12">Contains an N-terminal zinc-binding domain, a central core domain that contains the primase activity, and a C-terminal DnaB-binding domain.</text>
</comment>
<feature type="zinc finger region" description="CHC2-type" evidence="12 14">
    <location>
        <begin position="40"/>
        <end position="64"/>
    </location>
</feature>
<evidence type="ECO:0000256" key="2">
    <source>
        <dbReference type="ARBA" id="ARBA00022515"/>
    </source>
</evidence>
<evidence type="ECO:0000256" key="13">
    <source>
        <dbReference type="PIRNR" id="PIRNR002811"/>
    </source>
</evidence>
<dbReference type="InterPro" id="IPR013264">
    <property type="entry name" value="DNAG_N"/>
</dbReference>
<dbReference type="FunFam" id="3.90.580.10:FF:000001">
    <property type="entry name" value="DNA primase"/>
    <property type="match status" value="1"/>
</dbReference>
<evidence type="ECO:0000313" key="17">
    <source>
        <dbReference type="Proteomes" id="UP000611629"/>
    </source>
</evidence>
<keyword evidence="10 12" id="KW-0238">DNA-binding</keyword>
<dbReference type="PANTHER" id="PTHR30313">
    <property type="entry name" value="DNA PRIMASE"/>
    <property type="match status" value="1"/>
</dbReference>
<dbReference type="PROSITE" id="PS50880">
    <property type="entry name" value="TOPRIM"/>
    <property type="match status" value="1"/>
</dbReference>
<dbReference type="SUPFAM" id="SSF56731">
    <property type="entry name" value="DNA primase core"/>
    <property type="match status" value="1"/>
</dbReference>
<dbReference type="CDD" id="cd03364">
    <property type="entry name" value="TOPRIM_DnaG_primases"/>
    <property type="match status" value="1"/>
</dbReference>
<reference evidence="16" key="1">
    <citation type="submission" date="2020-07" db="EMBL/GenBank/DDBJ databases">
        <title>Genomic analysis of a strain of Sedimentibacter Hydroxybenzoicus DSM7310.</title>
        <authorList>
            <person name="Ma S."/>
        </authorList>
    </citation>
    <scope>NUCLEOTIDE SEQUENCE</scope>
    <source>
        <strain evidence="16">DSM 7310</strain>
    </source>
</reference>
<evidence type="ECO:0000256" key="14">
    <source>
        <dbReference type="PIRSR" id="PIRSR002811-1"/>
    </source>
</evidence>
<dbReference type="Pfam" id="PF08275">
    <property type="entry name" value="DNAG_N"/>
    <property type="match status" value="1"/>
</dbReference>
<comment type="subunit">
    <text evidence="12">Monomer. Interacts with DnaB.</text>
</comment>
<keyword evidence="7 12" id="KW-0863">Zinc-finger</keyword>
<dbReference type="InterPro" id="IPR030846">
    <property type="entry name" value="DnaG_bac"/>
</dbReference>
<evidence type="ECO:0000256" key="8">
    <source>
        <dbReference type="ARBA" id="ARBA00022833"/>
    </source>
</evidence>
<dbReference type="InterPro" id="IPR016136">
    <property type="entry name" value="DNA_helicase_N/primase_C"/>
</dbReference>
<evidence type="ECO:0000313" key="16">
    <source>
        <dbReference type="EMBL" id="NYB73489.1"/>
    </source>
</evidence>
<evidence type="ECO:0000256" key="5">
    <source>
        <dbReference type="ARBA" id="ARBA00022705"/>
    </source>
</evidence>
<keyword evidence="11 12" id="KW-0804">Transcription</keyword>
<evidence type="ECO:0000256" key="12">
    <source>
        <dbReference type="HAMAP-Rule" id="MF_00974"/>
    </source>
</evidence>
<keyword evidence="5 12" id="KW-0235">DNA replication</keyword>
<keyword evidence="8 12" id="KW-0862">Zinc</keyword>
<dbReference type="InterPro" id="IPR006171">
    <property type="entry name" value="TOPRIM_dom"/>
</dbReference>
<accession>A0A974BHW7</accession>
<dbReference type="HAMAP" id="MF_00974">
    <property type="entry name" value="DNA_primase_DnaG"/>
    <property type="match status" value="1"/>
</dbReference>
<comment type="function">
    <text evidence="12 13">RNA polymerase that catalyzes the synthesis of short RNA molecules used as primers for DNA polymerase during DNA replication.</text>
</comment>
<evidence type="ECO:0000256" key="3">
    <source>
        <dbReference type="ARBA" id="ARBA00022679"/>
    </source>
</evidence>
<dbReference type="Gene3D" id="3.40.1360.10">
    <property type="match status" value="1"/>
</dbReference>
<evidence type="ECO:0000256" key="1">
    <source>
        <dbReference type="ARBA" id="ARBA00022478"/>
    </source>
</evidence>
<dbReference type="GO" id="GO:0005737">
    <property type="term" value="C:cytoplasm"/>
    <property type="evidence" value="ECO:0007669"/>
    <property type="project" value="TreeGrafter"/>
</dbReference>
<comment type="cofactor">
    <cofactor evidence="12 13 14">
        <name>Zn(2+)</name>
        <dbReference type="ChEBI" id="CHEBI:29105"/>
    </cofactor>
    <text evidence="12 13 14">Binds 1 zinc ion per monomer.</text>
</comment>
<evidence type="ECO:0000256" key="9">
    <source>
        <dbReference type="ARBA" id="ARBA00022842"/>
    </source>
</evidence>
<dbReference type="GO" id="GO:0000428">
    <property type="term" value="C:DNA-directed RNA polymerase complex"/>
    <property type="evidence" value="ECO:0007669"/>
    <property type="project" value="UniProtKB-KW"/>
</dbReference>
<dbReference type="GO" id="GO:0003677">
    <property type="term" value="F:DNA binding"/>
    <property type="evidence" value="ECO:0007669"/>
    <property type="project" value="UniProtKB-KW"/>
</dbReference>
<dbReference type="GO" id="GO:0006269">
    <property type="term" value="P:DNA replication, synthesis of primer"/>
    <property type="evidence" value="ECO:0007669"/>
    <property type="project" value="UniProtKB-UniRule"/>
</dbReference>
<name>A0A974BHW7_SEDHY</name>
<dbReference type="GO" id="GO:1990077">
    <property type="term" value="C:primosome complex"/>
    <property type="evidence" value="ECO:0007669"/>
    <property type="project" value="UniProtKB-KW"/>
</dbReference>
<dbReference type="EC" id="2.7.7.101" evidence="12"/>
<gene>
    <name evidence="12" type="primary">dnaG</name>
    <name evidence="16" type="ORF">HZF24_04980</name>
</gene>
<keyword evidence="4 12" id="KW-0548">Nucleotidyltransferase</keyword>
<dbReference type="Pfam" id="PF01807">
    <property type="entry name" value="Zn_ribbon_DnaG"/>
    <property type="match status" value="1"/>
</dbReference>
<keyword evidence="1 12" id="KW-0240">DNA-directed RNA polymerase</keyword>
<sequence length="588" mass="68516">MPYRLDSDVVKRILDENNIVDVIEEFLPLKKAGANYSTNCPFHKEKTPSFIVSPDKQIFHCFGCGESGDSISFITKYKNYTFVEAAEYLAKKAGIILEEVNNFSNNQENKELTDRLYKINRDAAAYFYRNLKAYPEIISYLKSRKIDNDVIKKFGIGYAINQWDNLLKYLTGKGYIEEDILKTGLIIKHQEKNSCYDRFRNRVMFPIFDVRKRIIGFGGRVIDDSLPKYLNSPETLIFNKGYNLYGLNLAREAVKDKSFILVEGYMDVIKMHAYGYDTAVAALGTSLTDNQIKLLKRYSKSFYIGFDSDNAGQNAALKALNMFKRNNIDAKVIIIDNAKDPDEYLNKFGKVNFDKLIENSLDYYNFLEYHFNEIYENYSKVEYISKIFDNIVNVNSEIEKELIFEKLSSKVGVSKESIIKEYNKKETNQRTFVKTSIPAKIKMQVQKITTSHEEELIKLILIENDFALQLKEIVNEDIFKDLEFYGIFKEMYEYKINNMSIDEDSLKKIIKNEPDAKVLLQCDDVDYDNLESLFKDCIKRLKIKYYEKKRSILSDNLTQSENSEESKEIMTEIFILAKKIKSTKEEVN</sequence>